<dbReference type="GO" id="GO:0016887">
    <property type="term" value="F:ATP hydrolysis activity"/>
    <property type="evidence" value="ECO:0007669"/>
    <property type="project" value="InterPro"/>
</dbReference>
<dbReference type="InterPro" id="IPR051396">
    <property type="entry name" value="Bact_Antivir_Def_Nuclease"/>
</dbReference>
<dbReference type="SUPFAM" id="SSF52540">
    <property type="entry name" value="P-loop containing nucleoside triphosphate hydrolases"/>
    <property type="match status" value="1"/>
</dbReference>
<protein>
    <submittedName>
        <fullName evidence="2">ATP-binding protein</fullName>
    </submittedName>
</protein>
<feature type="domain" description="AAA+ ATPase" evidence="1">
    <location>
        <begin position="22"/>
        <end position="294"/>
    </location>
</feature>
<dbReference type="PANTHER" id="PTHR43581">
    <property type="entry name" value="ATP/GTP PHOSPHATASE"/>
    <property type="match status" value="1"/>
</dbReference>
<dbReference type="Pfam" id="PF13175">
    <property type="entry name" value="AAA_15"/>
    <property type="match status" value="1"/>
</dbReference>
<dbReference type="InterPro" id="IPR003959">
    <property type="entry name" value="ATPase_AAA_core"/>
</dbReference>
<dbReference type="EMBL" id="CP012670">
    <property type="protein sequence ID" value="AUX20940.1"/>
    <property type="molecule type" value="Genomic_DNA"/>
</dbReference>
<dbReference type="PANTHER" id="PTHR43581:SF2">
    <property type="entry name" value="EXCINUCLEASE ATPASE SUBUNIT"/>
    <property type="match status" value="1"/>
</dbReference>
<accession>A0A4P2PW89</accession>
<proteinExistence type="predicted"/>
<dbReference type="RefSeq" id="WP_165373077.1">
    <property type="nucleotide sequence ID" value="NZ_CP012670.1"/>
</dbReference>
<sequence length="352" mass="39511">MKITELQVRNFTVFEQVDFRFAPGINVFIGENGTGKTHLLKLLYALLRGVPRQAVDESEAARQQQVELAAVFLPDEDDVGRLVRTARVDEGAVLWLKTDLGETRCRIDGSGLLTIAEQTFRGTPDALFLPAREVLAMYENFVSVYEERKLSFDKTYRDLCLALQQTELRGEAEERASELARPLREALGGRVLLRGTRFYVDFGDGHREAHLVAEGLRKVATLARLVANGGIRPGSVLFWDEPEANLNPKLVRQLAGAMHRLAAQGVQIFVATHDFLLSQELSLIAKYRQEPRIAMSFFALHHASPLQPIAVETADSLAELHHNAILVEYASHYDREQALFAHEARGEEDARR</sequence>
<dbReference type="GO" id="GO:0005524">
    <property type="term" value="F:ATP binding"/>
    <property type="evidence" value="ECO:0007669"/>
    <property type="project" value="UniProtKB-KW"/>
</dbReference>
<organism evidence="2 3">
    <name type="scientific">Sorangium cellulosum</name>
    <name type="common">Polyangium cellulosum</name>
    <dbReference type="NCBI Taxonomy" id="56"/>
    <lineage>
        <taxon>Bacteria</taxon>
        <taxon>Pseudomonadati</taxon>
        <taxon>Myxococcota</taxon>
        <taxon>Polyangia</taxon>
        <taxon>Polyangiales</taxon>
        <taxon>Polyangiaceae</taxon>
        <taxon>Sorangium</taxon>
    </lineage>
</organism>
<evidence type="ECO:0000313" key="3">
    <source>
        <dbReference type="Proteomes" id="UP000295781"/>
    </source>
</evidence>
<dbReference type="InterPro" id="IPR003593">
    <property type="entry name" value="AAA+_ATPase"/>
</dbReference>
<dbReference type="Proteomes" id="UP000295781">
    <property type="component" value="Chromosome"/>
</dbReference>
<evidence type="ECO:0000259" key="1">
    <source>
        <dbReference type="SMART" id="SM00382"/>
    </source>
</evidence>
<gene>
    <name evidence="2" type="ORF">SOCEGT47_014170</name>
</gene>
<dbReference type="Pfam" id="PF13304">
    <property type="entry name" value="AAA_21"/>
    <property type="match status" value="1"/>
</dbReference>
<dbReference type="CDD" id="cd00267">
    <property type="entry name" value="ABC_ATPase"/>
    <property type="match status" value="1"/>
</dbReference>
<reference evidence="2 3" key="1">
    <citation type="submission" date="2015-09" db="EMBL/GenBank/DDBJ databases">
        <title>Sorangium comparison.</title>
        <authorList>
            <person name="Zaburannyi N."/>
            <person name="Bunk B."/>
            <person name="Overmann J."/>
            <person name="Mueller R."/>
        </authorList>
    </citation>
    <scope>NUCLEOTIDE SEQUENCE [LARGE SCALE GENOMIC DNA]</scope>
    <source>
        <strain evidence="2 3">So ceGT47</strain>
    </source>
</reference>
<keyword evidence="2" id="KW-0547">Nucleotide-binding</keyword>
<dbReference type="InterPro" id="IPR027417">
    <property type="entry name" value="P-loop_NTPase"/>
</dbReference>
<keyword evidence="2" id="KW-0067">ATP-binding</keyword>
<evidence type="ECO:0000313" key="2">
    <source>
        <dbReference type="EMBL" id="AUX20940.1"/>
    </source>
</evidence>
<dbReference type="AlphaFoldDB" id="A0A4P2PW89"/>
<dbReference type="Gene3D" id="3.40.50.300">
    <property type="entry name" value="P-loop containing nucleotide triphosphate hydrolases"/>
    <property type="match status" value="2"/>
</dbReference>
<dbReference type="SMART" id="SM00382">
    <property type="entry name" value="AAA"/>
    <property type="match status" value="1"/>
</dbReference>
<dbReference type="InterPro" id="IPR041685">
    <property type="entry name" value="AAA_GajA/Old/RecF-like"/>
</dbReference>
<name>A0A4P2PW89_SORCE</name>